<reference evidence="1 2" key="2">
    <citation type="submission" date="2020-05" db="EMBL/GenBank/DDBJ databases">
        <authorList>
            <person name="Khan S.A."/>
            <person name="Jeon C.O."/>
            <person name="Chun B.H."/>
        </authorList>
    </citation>
    <scope>NUCLEOTIDE SEQUENCE [LARGE SCALE GENOMIC DNA]</scope>
    <source>
        <strain evidence="1 2">H242</strain>
    </source>
</reference>
<name>A0ABX6P5H1_9BURK</name>
<keyword evidence="2" id="KW-1185">Reference proteome</keyword>
<evidence type="ECO:0000313" key="2">
    <source>
        <dbReference type="Proteomes" id="UP000500826"/>
    </source>
</evidence>
<protein>
    <submittedName>
        <fullName evidence="1">Uncharacterized protein</fullName>
    </submittedName>
</protein>
<gene>
    <name evidence="1" type="ORF">HK414_15865</name>
</gene>
<sequence length="422" mass="42520">MTDAVNVTFSGTVAVNGNVTVNATGTVTFKEKLTLGSGGKLTITGGAKVVFADDVAAGSGDVTIDARSLTASGGVGSFTGTGEFILRASTGVMVIGDGTASSSALRVTSTVLQALGSGFEQLTLGKAGSGTVTLAGKVDVGSKPSALSIPGATVSVQPKAAITLGGARFHLQGKGDLLVQGSITSRAHTDISLLSTSGAVKMSKGTKVHSMAGDIALAAANGIGLSLLDARGAKSSILGRVTVDPGRGTVNDVNASSTVDVYALSFSLYTDADAPAPVDLIEVSTSTVYIDGDGGKVLRRESGTNARMHYAVQHGTTLHAQMTTPGYSTLVSRDPAIATAKLASVQSTLLPVSGSDAASSYLMELSKSSMQPVTLKLLDPDASYAAMLEQGWVVGSPGTQPRANGTASADPVFDYWVEAVEL</sequence>
<proteinExistence type="predicted"/>
<organism evidence="1 2">
    <name type="scientific">Ramlibacter terrae</name>
    <dbReference type="NCBI Taxonomy" id="2732511"/>
    <lineage>
        <taxon>Bacteria</taxon>
        <taxon>Pseudomonadati</taxon>
        <taxon>Pseudomonadota</taxon>
        <taxon>Betaproteobacteria</taxon>
        <taxon>Burkholderiales</taxon>
        <taxon>Comamonadaceae</taxon>
        <taxon>Ramlibacter</taxon>
    </lineage>
</organism>
<dbReference type="Proteomes" id="UP000500826">
    <property type="component" value="Chromosome"/>
</dbReference>
<accession>A0ABX6P5H1</accession>
<reference evidence="1 2" key="1">
    <citation type="submission" date="2020-05" db="EMBL/GenBank/DDBJ databases">
        <title>Ramlibacter rhizophilus sp. nov., isolated from rhizosphere soil of national flower Mugunghwa from South Korea.</title>
        <authorList>
            <person name="Zheng-Fei Y."/>
            <person name="Huan T."/>
        </authorList>
    </citation>
    <scope>NUCLEOTIDE SEQUENCE [LARGE SCALE GENOMIC DNA]</scope>
    <source>
        <strain evidence="1 2">H242</strain>
    </source>
</reference>
<evidence type="ECO:0000313" key="1">
    <source>
        <dbReference type="EMBL" id="QJW84620.1"/>
    </source>
</evidence>
<dbReference type="EMBL" id="CP053418">
    <property type="protein sequence ID" value="QJW84620.1"/>
    <property type="molecule type" value="Genomic_DNA"/>
</dbReference>